<sequence length="205" mass="24406">MLNKIVKIEDIFEVLYDNLYIKNEELILNNEKIFNTIFEDKSLKLKKLAKIKFEMKKYFYNLQFIKIKKSFDNENKNMTYNVDTLSRLEITKATNELNKENMFDYKNIIIHSDVLSNLQNHLICEKGCPLNSSKVEEELRMKIIINNDITINEKNEYISYVMSDKIFAINVELENVENDESATTKIKYYFEVIDKNNIIRIVTNN</sequence>
<proteinExistence type="predicted"/>
<evidence type="ECO:0000313" key="2">
    <source>
        <dbReference type="Proteomes" id="UP000526184"/>
    </source>
</evidence>
<dbReference type="AlphaFoldDB" id="A0A7Z0PGD7"/>
<evidence type="ECO:0000313" key="1">
    <source>
        <dbReference type="EMBL" id="NYV28218.1"/>
    </source>
</evidence>
<dbReference type="OrthoDB" id="95449at2"/>
<name>A0A7Z0PGD7_9FUSO</name>
<keyword evidence="2" id="KW-1185">Reference proteome</keyword>
<dbReference type="RefSeq" id="WP_067320184.1">
    <property type="nucleotide sequence ID" value="NZ_CBCRWS010000003.1"/>
</dbReference>
<organism evidence="1 2">
    <name type="scientific">Streptobacillus felis</name>
    <dbReference type="NCBI Taxonomy" id="1384509"/>
    <lineage>
        <taxon>Bacteria</taxon>
        <taxon>Fusobacteriati</taxon>
        <taxon>Fusobacteriota</taxon>
        <taxon>Fusobacteriia</taxon>
        <taxon>Fusobacteriales</taxon>
        <taxon>Leptotrichiaceae</taxon>
        <taxon>Streptobacillus</taxon>
    </lineage>
</organism>
<reference evidence="1 2" key="1">
    <citation type="submission" date="2020-05" db="EMBL/GenBank/DDBJ databases">
        <title>Streptobacillus felis strain LHL191014123.</title>
        <authorList>
            <person name="Fawzy A."/>
            <person name="Rau J."/>
            <person name="Risse K."/>
            <person name="Schauerte N."/>
            <person name="Geiger C."/>
            <person name="Blom J."/>
            <person name="Imirzalioglu C."/>
            <person name="Falgenhauer J."/>
            <person name="Bach A."/>
            <person name="Herden C."/>
            <person name="Eisenberg T."/>
        </authorList>
    </citation>
    <scope>NUCLEOTIDE SEQUENCE [LARGE SCALE GENOMIC DNA]</scope>
    <source>
        <strain evidence="1 2">LHL191014123</strain>
    </source>
</reference>
<dbReference type="EMBL" id="JABMKT010000026">
    <property type="protein sequence ID" value="NYV28218.1"/>
    <property type="molecule type" value="Genomic_DNA"/>
</dbReference>
<accession>A0A7Z0PGD7</accession>
<comment type="caution">
    <text evidence="1">The sequence shown here is derived from an EMBL/GenBank/DDBJ whole genome shotgun (WGS) entry which is preliminary data.</text>
</comment>
<dbReference type="Proteomes" id="UP000526184">
    <property type="component" value="Unassembled WGS sequence"/>
</dbReference>
<gene>
    <name evidence="1" type="ORF">HP397_05285</name>
</gene>
<protein>
    <submittedName>
        <fullName evidence="1">Uncharacterized protein</fullName>
    </submittedName>
</protein>